<sequence length="64" mass="7131">MATVLSNGSDFSQALATWREVCPASHNSTREIKFMLNFLDTSGLEIVENQKNSVMGRKKIGRTN</sequence>
<keyword evidence="2" id="KW-1185">Reference proteome</keyword>
<gene>
    <name evidence="1" type="ORF">PSHT_01631</name>
</gene>
<reference evidence="1 2" key="1">
    <citation type="submission" date="2017-12" db="EMBL/GenBank/DDBJ databases">
        <title>Gene loss provides genomic basis for host adaptation in cereal stripe rust fungi.</title>
        <authorList>
            <person name="Xia C."/>
        </authorList>
    </citation>
    <scope>NUCLEOTIDE SEQUENCE [LARGE SCALE GENOMIC DNA]</scope>
    <source>
        <strain evidence="1 2">93TX-2</strain>
    </source>
</reference>
<accession>A0A2S4WJW3</accession>
<reference evidence="2" key="3">
    <citation type="journal article" date="2018" name="Mol. Plant Microbe Interact.">
        <title>Genome sequence resources for the wheat stripe rust pathogen (Puccinia striiformis f. sp. tritici) and the barley stripe rust pathogen (Puccinia striiformis f. sp. hordei).</title>
        <authorList>
            <person name="Xia C."/>
            <person name="Wang M."/>
            <person name="Yin C."/>
            <person name="Cornejo O.E."/>
            <person name="Hulbert S.H."/>
            <person name="Chen X."/>
        </authorList>
    </citation>
    <scope>NUCLEOTIDE SEQUENCE [LARGE SCALE GENOMIC DNA]</scope>
    <source>
        <strain evidence="2">93TX-2</strain>
    </source>
</reference>
<evidence type="ECO:0000313" key="2">
    <source>
        <dbReference type="Proteomes" id="UP000238274"/>
    </source>
</evidence>
<dbReference type="OrthoDB" id="10257567at2759"/>
<organism evidence="1 2">
    <name type="scientific">Puccinia striiformis</name>
    <dbReference type="NCBI Taxonomy" id="27350"/>
    <lineage>
        <taxon>Eukaryota</taxon>
        <taxon>Fungi</taxon>
        <taxon>Dikarya</taxon>
        <taxon>Basidiomycota</taxon>
        <taxon>Pucciniomycotina</taxon>
        <taxon>Pucciniomycetes</taxon>
        <taxon>Pucciniales</taxon>
        <taxon>Pucciniaceae</taxon>
        <taxon>Puccinia</taxon>
    </lineage>
</organism>
<comment type="caution">
    <text evidence="1">The sequence shown here is derived from an EMBL/GenBank/DDBJ whole genome shotgun (WGS) entry which is preliminary data.</text>
</comment>
<evidence type="ECO:0000313" key="1">
    <source>
        <dbReference type="EMBL" id="POW22075.1"/>
    </source>
</evidence>
<dbReference type="AlphaFoldDB" id="A0A2S4WJW3"/>
<protein>
    <submittedName>
        <fullName evidence="1">Uncharacterized protein</fullName>
    </submittedName>
</protein>
<dbReference type="Proteomes" id="UP000238274">
    <property type="component" value="Unassembled WGS sequence"/>
</dbReference>
<name>A0A2S4WJW3_9BASI</name>
<dbReference type="VEuPathDB" id="FungiDB:PSHT_01631"/>
<proteinExistence type="predicted"/>
<reference evidence="2" key="2">
    <citation type="journal article" date="2018" name="BMC Genomics">
        <title>Genomic insights into host adaptation between the wheat stripe rust pathogen (Puccinia striiformis f. sp. tritici) and the barley stripe rust pathogen (Puccinia striiformis f. sp. hordei).</title>
        <authorList>
            <person name="Xia C."/>
            <person name="Wang M."/>
            <person name="Yin C."/>
            <person name="Cornejo O.E."/>
            <person name="Hulbert S.H."/>
            <person name="Chen X."/>
        </authorList>
    </citation>
    <scope>NUCLEOTIDE SEQUENCE [LARGE SCALE GENOMIC DNA]</scope>
    <source>
        <strain evidence="2">93TX-2</strain>
    </source>
</reference>
<dbReference type="EMBL" id="PKSM01000013">
    <property type="protein sequence ID" value="POW22075.1"/>
    <property type="molecule type" value="Genomic_DNA"/>
</dbReference>